<gene>
    <name evidence="3" type="ORF">Metus_0747</name>
</gene>
<dbReference type="InterPro" id="IPR013785">
    <property type="entry name" value="Aldolase_TIM"/>
</dbReference>
<feature type="active site" description="Proton donor" evidence="2">
    <location>
        <position position="155"/>
    </location>
</feature>
<dbReference type="AlphaFoldDB" id="A0A3S3VD57"/>
<organism evidence="3 4">
    <name type="scientific">Methanosuratincola subterraneus</name>
    <dbReference type="NCBI Taxonomy" id="2593994"/>
    <lineage>
        <taxon>Archaea</taxon>
        <taxon>Thermoproteota</taxon>
        <taxon>Methanosuratincolia</taxon>
        <taxon>Candidatus Methanomethylicales</taxon>
        <taxon>Candidatus Methanomethylicaceae</taxon>
        <taxon>Candidatus Methanosuratincola (ex Vanwonterghem et al. 2016)</taxon>
    </lineage>
</organism>
<dbReference type="InterPro" id="IPR050456">
    <property type="entry name" value="DeoC/FbaB_aldolase"/>
</dbReference>
<dbReference type="EMBL" id="RXGA01000002">
    <property type="protein sequence ID" value="RWX73968.1"/>
    <property type="molecule type" value="Genomic_DNA"/>
</dbReference>
<sequence length="268" mass="29001">MPWDSCSGIGKKVRLSRILKSGKAAVFAFDHGFEHGPSDFTPERSNPRKVVELAVESGFDAIMLTRGVAQATADLWAGRVPVIVKLTGKTSLRPPDMQMQQYRIGFVEDAVAMGADGVAATVYWGAPGEDAMAEEFAAIVSESERFGLPVMILAYPRGPSIIDRHDEYIIKYASRASVEIGADIIKTHYTGSTESFRRVVESVPVPVLMSGGAKTEDPKEFLRIVKSVMDAGGAGVVVGRNVFQSQDFVGTARAILEVVHKGMDPDRL</sequence>
<proteinExistence type="inferred from homology"/>
<dbReference type="InterPro" id="IPR002915">
    <property type="entry name" value="DeoC/FbaB/LacD_aldolase"/>
</dbReference>
<dbReference type="PANTHER" id="PTHR47916">
    <property type="entry name" value="FRUCTOSE-BISPHOSPHATE ALDOLASE CLASS 1"/>
    <property type="match status" value="1"/>
</dbReference>
<evidence type="ECO:0000313" key="3">
    <source>
        <dbReference type="EMBL" id="RWX73968.1"/>
    </source>
</evidence>
<dbReference type="GO" id="GO:0004332">
    <property type="term" value="F:fructose-bisphosphate aldolase activity"/>
    <property type="evidence" value="ECO:0007669"/>
    <property type="project" value="InterPro"/>
</dbReference>
<dbReference type="CDD" id="cd00958">
    <property type="entry name" value="DhnA"/>
    <property type="match status" value="1"/>
</dbReference>
<reference evidence="3 4" key="1">
    <citation type="submission" date="2018-12" db="EMBL/GenBank/DDBJ databases">
        <title>The complete genome of the methanogenic archaea of the candidate phylum Verstraetearchaeota, obtained from the metagenome of underground thermal water.</title>
        <authorList>
            <person name="Kadnikov V.V."/>
            <person name="Mardanov A.V."/>
            <person name="Beletsky A.V."/>
            <person name="Karnachuk O.V."/>
            <person name="Ravin N.V."/>
        </authorList>
    </citation>
    <scope>NUCLEOTIDE SEQUENCE [LARGE SCALE GENOMIC DNA]</scope>
    <source>
        <strain evidence="3">Ch88</strain>
    </source>
</reference>
<evidence type="ECO:0000313" key="4">
    <source>
        <dbReference type="Proteomes" id="UP000288215"/>
    </source>
</evidence>
<feature type="active site" description="Schiff-base intermediate with dihydroxyacetone-P" evidence="2">
    <location>
        <position position="186"/>
    </location>
</feature>
<dbReference type="SMART" id="SM01133">
    <property type="entry name" value="DeoC"/>
    <property type="match status" value="1"/>
</dbReference>
<dbReference type="PANTHER" id="PTHR47916:SF1">
    <property type="entry name" value="3-HYDROXY-5-PHOSPHONOOXYPENTANE-2,4-DIONE THIOLASE"/>
    <property type="match status" value="1"/>
</dbReference>
<evidence type="ECO:0000256" key="1">
    <source>
        <dbReference type="ARBA" id="ARBA00008116"/>
    </source>
</evidence>
<dbReference type="InterPro" id="IPR041720">
    <property type="entry name" value="FbaB-like"/>
</dbReference>
<dbReference type="PIRSF" id="PIRSF038992">
    <property type="entry name" value="Aldolase_Ia"/>
    <property type="match status" value="1"/>
</dbReference>
<evidence type="ECO:0000256" key="2">
    <source>
        <dbReference type="PIRSR" id="PIRSR038992-1"/>
    </source>
</evidence>
<comment type="caution">
    <text evidence="3">The sequence shown here is derived from an EMBL/GenBank/DDBJ whole genome shotgun (WGS) entry which is preliminary data.</text>
</comment>
<name>A0A3S3VD57_METS7</name>
<dbReference type="Gene3D" id="3.20.20.70">
    <property type="entry name" value="Aldolase class I"/>
    <property type="match status" value="1"/>
</dbReference>
<protein>
    <submittedName>
        <fullName evidence="3">Fructose-bisphosphate aldolase, archaeal class I</fullName>
    </submittedName>
</protein>
<dbReference type="NCBIfam" id="NF005556">
    <property type="entry name" value="PRK07226.1"/>
    <property type="match status" value="1"/>
</dbReference>
<comment type="similarity">
    <text evidence="1">Belongs to the DeoC/FbaB aldolase family.</text>
</comment>
<dbReference type="SUPFAM" id="SSF51569">
    <property type="entry name" value="Aldolase"/>
    <property type="match status" value="1"/>
</dbReference>
<dbReference type="Pfam" id="PF01791">
    <property type="entry name" value="DeoC"/>
    <property type="match status" value="1"/>
</dbReference>
<dbReference type="Proteomes" id="UP000288215">
    <property type="component" value="Unassembled WGS sequence"/>
</dbReference>
<accession>A0A3S3VD57</accession>